<proteinExistence type="predicted"/>
<dbReference type="AlphaFoldDB" id="A0A5B8NRH2"/>
<dbReference type="KEGG" id="enn:FRE64_16620"/>
<dbReference type="RefSeq" id="WP_146297488.1">
    <property type="nucleotide sequence ID" value="NZ_CP042327.1"/>
</dbReference>
<gene>
    <name evidence="1" type="ORF">FRE64_16620</name>
</gene>
<evidence type="ECO:0000313" key="2">
    <source>
        <dbReference type="Proteomes" id="UP000318453"/>
    </source>
</evidence>
<accession>A0A5B8NRH2</accession>
<geneLocation type="plasmid" evidence="2">
    <name>peu1</name>
</geneLocation>
<dbReference type="OrthoDB" id="571492at2"/>
<reference evidence="1" key="1">
    <citation type="submission" date="2019-08" db="EMBL/GenBank/DDBJ databases">
        <title>Carotenoids and Carotenoid Binding Proteins in the Halophilic Cyanobacterium Euhalothece sp. ZM00.</title>
        <authorList>
            <person name="Cho S.M."/>
            <person name="Song J.Y."/>
            <person name="Park Y.-I."/>
        </authorList>
    </citation>
    <scope>NUCLEOTIDE SEQUENCE [LARGE SCALE GENOMIC DNA]</scope>
    <source>
        <strain evidence="1">Z-M001</strain>
        <plasmid evidence="1">pEu1</plasmid>
    </source>
</reference>
<evidence type="ECO:0000313" key="1">
    <source>
        <dbReference type="EMBL" id="QDZ41597.1"/>
    </source>
</evidence>
<dbReference type="EMBL" id="CP042327">
    <property type="protein sequence ID" value="QDZ41597.1"/>
    <property type="molecule type" value="Genomic_DNA"/>
</dbReference>
<protein>
    <submittedName>
        <fullName evidence="1">Uncharacterized protein</fullName>
    </submittedName>
</protein>
<dbReference type="Proteomes" id="UP000318453">
    <property type="component" value="Plasmid pEu1"/>
</dbReference>
<keyword evidence="1" id="KW-0614">Plasmid</keyword>
<organism evidence="1 2">
    <name type="scientific">Euhalothece natronophila Z-M001</name>
    <dbReference type="NCBI Taxonomy" id="522448"/>
    <lineage>
        <taxon>Bacteria</taxon>
        <taxon>Bacillati</taxon>
        <taxon>Cyanobacteriota</taxon>
        <taxon>Cyanophyceae</taxon>
        <taxon>Oscillatoriophycideae</taxon>
        <taxon>Chroococcales</taxon>
        <taxon>Halothecacae</taxon>
        <taxon>Halothece cluster</taxon>
        <taxon>Euhalothece</taxon>
    </lineage>
</organism>
<name>A0A5B8NRH2_9CHRO</name>
<sequence>MTILIANIGTSDLAVNVEGYYLPIRFDRNEPNLDESQLTEEEKIVWDQEYRQSDVIDKLCPELGVETKPEGREKFFFRDFTEKLLAAYEQDEGKWHSRISPGRLQGIVTTAKNQFQARSAFIFVTDQPQKHKDDSIHLFKILKKWFWREMEFELIPKYIPSDTDDFAVNLDLLLDFYYRFFHELNSQEEILVSIKGGTPQMQNALRLQAVSSTIPKQLFVEPKLSVKNILAGQPSECELTAYWKYMRNQKYQTVQQLLDRWDFDGAISILKSWHSILTFLDNKDVLRKGEIKQSRKRLDLVIAGLSIARSLFNLDIKGGRSIINDDKTDQSSLNQYFRFSDFLDEGNYDSLLNLYTQCRIYYELSQTANFLARVGSFYENAIIRLIEKRGGYHYLDQWKINVNQLQNKIGNPLLQEFRKLEGKGSLENPYSIKFSRYSKCNYLDILIKHRAQTNSNLQSDLDNWNQHQFQFSGRTFNGILGLFKALDYWIEKRNDLVHNAEGLSQVRIKDFNRDRPQEACTYDDIIPILTEILKNPLVALNRNYRQEFVENNHYYIYSNTKESAIALLMTDASDN</sequence>
<keyword evidence="2" id="KW-1185">Reference proteome</keyword>